<feature type="domain" description="YqaJ viral recombinase" evidence="1">
    <location>
        <begin position="30"/>
        <end position="165"/>
    </location>
</feature>
<sequence length="320" mass="35910">MTANPTTGILGVYTRRDPQFLQPGSPEWSKTITPSKVAAILGFSRYESAYRLWHRMTGRVDPEPHKDAFDVGHDLEAFAANRWRSRNPGWLLSDGEVQVHIDPGKFGFPCVATVDRRAVRGRSRRVIEFKAARNMTDLELFGDDLTGDCPEDYAAQVMTQMLFTGWTDQPGHLLAVGPYFDERIYEIPFDASTAAWIIAEAQKFWGLLQADEVPDLDNTVHTYSCIRAVNPDINADATTVLDGAEALEYVTAGQEYERAKEVYQGAKNRLMKRMERDKYAEFGGVRIAHRQKSGKNSVALYAAKGVTPEQIRFLNGDNPS</sequence>
<dbReference type="InterPro" id="IPR011604">
    <property type="entry name" value="PDDEXK-like_dom_sf"/>
</dbReference>
<protein>
    <submittedName>
        <fullName evidence="2">Endonuclease</fullName>
    </submittedName>
</protein>
<keyword evidence="2" id="KW-0540">Nuclease</keyword>
<keyword evidence="2" id="KW-0255">Endonuclease</keyword>
<organism evidence="2 3">
    <name type="scientific">[Mycobacterium] stephanolepidis</name>
    <dbReference type="NCBI Taxonomy" id="1520670"/>
    <lineage>
        <taxon>Bacteria</taxon>
        <taxon>Bacillati</taxon>
        <taxon>Actinomycetota</taxon>
        <taxon>Actinomycetes</taxon>
        <taxon>Mycobacteriales</taxon>
        <taxon>Mycobacteriaceae</taxon>
        <taxon>Mycobacteroides</taxon>
    </lineage>
</organism>
<accession>A0A1Z4F0Y0</accession>
<keyword evidence="2" id="KW-0378">Hydrolase</keyword>
<gene>
    <name evidence="2" type="ORF">MSTE_03595</name>
</gene>
<dbReference type="GO" id="GO:0004519">
    <property type="term" value="F:endonuclease activity"/>
    <property type="evidence" value="ECO:0007669"/>
    <property type="project" value="UniProtKB-KW"/>
</dbReference>
<name>A0A1Z4F0Y0_9MYCO</name>
<dbReference type="InterPro" id="IPR019080">
    <property type="entry name" value="YqaJ_viral_recombinase"/>
</dbReference>
<dbReference type="SUPFAM" id="SSF52980">
    <property type="entry name" value="Restriction endonuclease-like"/>
    <property type="match status" value="1"/>
</dbReference>
<reference evidence="3" key="1">
    <citation type="journal article" date="2017" name="Genome Announc.">
        <title>Complete Genome Sequence of Mycobacterium stephanolepidis.</title>
        <authorList>
            <person name="Fukano H."/>
            <person name="Yoshida M."/>
            <person name="Katayama Y."/>
            <person name="Omatsu T."/>
            <person name="Mizutani T."/>
            <person name="Kurata O."/>
            <person name="Wada S."/>
            <person name="Hoshino Y."/>
        </authorList>
    </citation>
    <scope>NUCLEOTIDE SEQUENCE [LARGE SCALE GENOMIC DNA]</scope>
    <source>
        <strain evidence="3">NJB0901</strain>
    </source>
</reference>
<dbReference type="Gene3D" id="3.90.320.10">
    <property type="match status" value="1"/>
</dbReference>
<dbReference type="EMBL" id="AP018165">
    <property type="protein sequence ID" value="BAX98895.1"/>
    <property type="molecule type" value="Genomic_DNA"/>
</dbReference>
<evidence type="ECO:0000259" key="1">
    <source>
        <dbReference type="Pfam" id="PF09588"/>
    </source>
</evidence>
<evidence type="ECO:0000313" key="3">
    <source>
        <dbReference type="Proteomes" id="UP000217954"/>
    </source>
</evidence>
<dbReference type="Proteomes" id="UP000217954">
    <property type="component" value="Chromosome"/>
</dbReference>
<evidence type="ECO:0000313" key="2">
    <source>
        <dbReference type="EMBL" id="BAX98895.1"/>
    </source>
</evidence>
<reference evidence="2 3" key="2">
    <citation type="journal article" date="2017" name="Int. J. Syst. Evol. Microbiol.">
        <title>Mycobacterium stephanolepidis sp. nov., a rapidly growing species related to Mycobacterium chelonae, isolated from marine teleost fish, Stephanolepis cirrhifer.</title>
        <authorList>
            <person name="Fukano H."/>
            <person name="Wada S."/>
            <person name="Kurata O."/>
            <person name="Katayama K."/>
            <person name="Fujiwara N."/>
            <person name="Hoshino Y."/>
        </authorList>
    </citation>
    <scope>NUCLEOTIDE SEQUENCE [LARGE SCALE GENOMIC DNA]</scope>
    <source>
        <strain evidence="2 3">NJB0901</strain>
    </source>
</reference>
<keyword evidence="3" id="KW-1185">Reference proteome</keyword>
<proteinExistence type="predicted"/>
<dbReference type="InterPro" id="IPR011335">
    <property type="entry name" value="Restrct_endonuc-II-like"/>
</dbReference>
<dbReference type="Pfam" id="PF09588">
    <property type="entry name" value="YqaJ"/>
    <property type="match status" value="1"/>
</dbReference>
<dbReference type="RefSeq" id="WP_096503176.1">
    <property type="nucleotide sequence ID" value="NZ_AP018165.1"/>
</dbReference>
<dbReference type="AlphaFoldDB" id="A0A1Z4F0Y0"/>
<dbReference type="KEGG" id="mste:MSTE_03595"/>
<dbReference type="OrthoDB" id="3197230at2"/>